<dbReference type="Proteomes" id="UP001314205">
    <property type="component" value="Unassembled WGS sequence"/>
</dbReference>
<dbReference type="EMBL" id="CAVLGL010000095">
    <property type="protein sequence ID" value="CAK1597638.1"/>
    <property type="molecule type" value="Genomic_DNA"/>
</dbReference>
<dbReference type="PROSITE" id="PS50950">
    <property type="entry name" value="ZF_THAP"/>
    <property type="match status" value="1"/>
</dbReference>
<evidence type="ECO:0000259" key="6">
    <source>
        <dbReference type="PROSITE" id="PS50950"/>
    </source>
</evidence>
<evidence type="ECO:0000256" key="2">
    <source>
        <dbReference type="ARBA" id="ARBA00022771"/>
    </source>
</evidence>
<keyword evidence="4 5" id="KW-0238">DNA-binding</keyword>
<dbReference type="InterPro" id="IPR006612">
    <property type="entry name" value="THAP_Znf"/>
</dbReference>
<dbReference type="SUPFAM" id="SSF57716">
    <property type="entry name" value="Glucocorticoid receptor-like (DNA-binding domain)"/>
    <property type="match status" value="1"/>
</dbReference>
<feature type="domain" description="THAP-type" evidence="6">
    <location>
        <begin position="1"/>
        <end position="82"/>
    </location>
</feature>
<dbReference type="SMART" id="SM00980">
    <property type="entry name" value="THAP"/>
    <property type="match status" value="1"/>
</dbReference>
<evidence type="ECO:0000256" key="1">
    <source>
        <dbReference type="ARBA" id="ARBA00022723"/>
    </source>
</evidence>
<dbReference type="AlphaFoldDB" id="A0AAV1LQF9"/>
<comment type="caution">
    <text evidence="7">The sequence shown here is derived from an EMBL/GenBank/DDBJ whole genome shotgun (WGS) entry which is preliminary data.</text>
</comment>
<keyword evidence="3" id="KW-0862">Zinc</keyword>
<evidence type="ECO:0000256" key="5">
    <source>
        <dbReference type="PROSITE-ProRule" id="PRU00309"/>
    </source>
</evidence>
<gene>
    <name evidence="7" type="ORF">PARMNEM_LOCUS16803</name>
</gene>
<dbReference type="Pfam" id="PF05485">
    <property type="entry name" value="THAP"/>
    <property type="match status" value="1"/>
</dbReference>
<evidence type="ECO:0000256" key="4">
    <source>
        <dbReference type="ARBA" id="ARBA00023125"/>
    </source>
</evidence>
<keyword evidence="2 5" id="KW-0863">Zinc-finger</keyword>
<dbReference type="GO" id="GO:0003677">
    <property type="term" value="F:DNA binding"/>
    <property type="evidence" value="ECO:0007669"/>
    <property type="project" value="UniProtKB-UniRule"/>
</dbReference>
<evidence type="ECO:0000313" key="7">
    <source>
        <dbReference type="EMBL" id="CAK1597638.1"/>
    </source>
</evidence>
<evidence type="ECO:0000256" key="3">
    <source>
        <dbReference type="ARBA" id="ARBA00022833"/>
    </source>
</evidence>
<sequence>MPRNIFCVPGCQVVAEDGVPLHYFPCPEEDAERFHNWIKIIGGGIVSLDNTCKTHRICRQHFQKEFLYPKNRLCKLAVPSLLLPSAGVLESGCLPEESVDTAHLIMLFNNLFDSN</sequence>
<keyword evidence="1" id="KW-0479">Metal-binding</keyword>
<dbReference type="Gene3D" id="6.20.210.20">
    <property type="entry name" value="THAP domain"/>
    <property type="match status" value="1"/>
</dbReference>
<evidence type="ECO:0000313" key="8">
    <source>
        <dbReference type="Proteomes" id="UP001314205"/>
    </source>
</evidence>
<name>A0AAV1LQF9_9NEOP</name>
<accession>A0AAV1LQF9</accession>
<dbReference type="InterPro" id="IPR038441">
    <property type="entry name" value="THAP_Znf_sf"/>
</dbReference>
<dbReference type="SMART" id="SM00692">
    <property type="entry name" value="DM3"/>
    <property type="match status" value="1"/>
</dbReference>
<protein>
    <recommendedName>
        <fullName evidence="6">THAP-type domain-containing protein</fullName>
    </recommendedName>
</protein>
<reference evidence="7 8" key="1">
    <citation type="submission" date="2023-11" db="EMBL/GenBank/DDBJ databases">
        <authorList>
            <person name="Hedman E."/>
            <person name="Englund M."/>
            <person name="Stromberg M."/>
            <person name="Nyberg Akerstrom W."/>
            <person name="Nylinder S."/>
            <person name="Jareborg N."/>
            <person name="Kallberg Y."/>
            <person name="Kronander E."/>
        </authorList>
    </citation>
    <scope>NUCLEOTIDE SEQUENCE [LARGE SCALE GENOMIC DNA]</scope>
</reference>
<proteinExistence type="predicted"/>
<keyword evidence="8" id="KW-1185">Reference proteome</keyword>
<organism evidence="7 8">
    <name type="scientific">Parnassius mnemosyne</name>
    <name type="common">clouded apollo</name>
    <dbReference type="NCBI Taxonomy" id="213953"/>
    <lineage>
        <taxon>Eukaryota</taxon>
        <taxon>Metazoa</taxon>
        <taxon>Ecdysozoa</taxon>
        <taxon>Arthropoda</taxon>
        <taxon>Hexapoda</taxon>
        <taxon>Insecta</taxon>
        <taxon>Pterygota</taxon>
        <taxon>Neoptera</taxon>
        <taxon>Endopterygota</taxon>
        <taxon>Lepidoptera</taxon>
        <taxon>Glossata</taxon>
        <taxon>Ditrysia</taxon>
        <taxon>Papilionoidea</taxon>
        <taxon>Papilionidae</taxon>
        <taxon>Parnassiinae</taxon>
        <taxon>Parnassini</taxon>
        <taxon>Parnassius</taxon>
        <taxon>Driopa</taxon>
    </lineage>
</organism>
<dbReference type="GO" id="GO:0008270">
    <property type="term" value="F:zinc ion binding"/>
    <property type="evidence" value="ECO:0007669"/>
    <property type="project" value="UniProtKB-KW"/>
</dbReference>